<keyword evidence="2" id="KW-1133">Transmembrane helix</keyword>
<evidence type="ECO:0000313" key="4">
    <source>
        <dbReference type="EMBL" id="GAA3066720.1"/>
    </source>
</evidence>
<keyword evidence="5" id="KW-1185">Reference proteome</keyword>
<accession>A0ABP6LY16</accession>
<keyword evidence="2" id="KW-0812">Transmembrane</keyword>
<feature type="transmembrane region" description="Helical" evidence="2">
    <location>
        <begin position="236"/>
        <end position="254"/>
    </location>
</feature>
<dbReference type="RefSeq" id="WP_344680778.1">
    <property type="nucleotide sequence ID" value="NZ_BAAAVT010000011.1"/>
</dbReference>
<reference evidence="5" key="1">
    <citation type="journal article" date="2019" name="Int. J. Syst. Evol. Microbiol.">
        <title>The Global Catalogue of Microorganisms (GCM) 10K type strain sequencing project: providing services to taxonomists for standard genome sequencing and annotation.</title>
        <authorList>
            <consortium name="The Broad Institute Genomics Platform"/>
            <consortium name="The Broad Institute Genome Sequencing Center for Infectious Disease"/>
            <person name="Wu L."/>
            <person name="Ma J."/>
        </authorList>
    </citation>
    <scope>NUCLEOTIDE SEQUENCE [LARGE SCALE GENOMIC DNA]</scope>
    <source>
        <strain evidence="5">JCM 14309</strain>
    </source>
</reference>
<evidence type="ECO:0000256" key="1">
    <source>
        <dbReference type="SAM" id="MobiDB-lite"/>
    </source>
</evidence>
<name>A0ABP6LY16_9MICC</name>
<evidence type="ECO:0000259" key="3">
    <source>
        <dbReference type="Pfam" id="PF07670"/>
    </source>
</evidence>
<dbReference type="EMBL" id="BAAAVT010000011">
    <property type="protein sequence ID" value="GAA3066720.1"/>
    <property type="molecule type" value="Genomic_DNA"/>
</dbReference>
<feature type="transmembrane region" description="Helical" evidence="2">
    <location>
        <begin position="355"/>
        <end position="374"/>
    </location>
</feature>
<feature type="transmembrane region" description="Helical" evidence="2">
    <location>
        <begin position="430"/>
        <end position="452"/>
    </location>
</feature>
<keyword evidence="2" id="KW-0472">Membrane</keyword>
<protein>
    <submittedName>
        <fullName evidence="4">YjiH family protein</fullName>
    </submittedName>
</protein>
<gene>
    <name evidence="4" type="ORF">GCM10010529_19480</name>
</gene>
<feature type="transmembrane region" description="Helical" evidence="2">
    <location>
        <begin position="208"/>
        <end position="230"/>
    </location>
</feature>
<proteinExistence type="predicted"/>
<comment type="caution">
    <text evidence="4">The sequence shown here is derived from an EMBL/GenBank/DDBJ whole genome shotgun (WGS) entry which is preliminary data.</text>
</comment>
<feature type="transmembrane region" description="Helical" evidence="2">
    <location>
        <begin position="12"/>
        <end position="29"/>
    </location>
</feature>
<evidence type="ECO:0000313" key="5">
    <source>
        <dbReference type="Proteomes" id="UP001500236"/>
    </source>
</evidence>
<feature type="compositionally biased region" description="Low complexity" evidence="1">
    <location>
        <begin position="299"/>
        <end position="318"/>
    </location>
</feature>
<feature type="transmembrane region" description="Helical" evidence="2">
    <location>
        <begin position="96"/>
        <end position="114"/>
    </location>
</feature>
<organism evidence="4 5">
    <name type="scientific">Nesterenkonia aethiopica</name>
    <dbReference type="NCBI Taxonomy" id="269144"/>
    <lineage>
        <taxon>Bacteria</taxon>
        <taxon>Bacillati</taxon>
        <taxon>Actinomycetota</taxon>
        <taxon>Actinomycetes</taxon>
        <taxon>Micrococcales</taxon>
        <taxon>Micrococcaceae</taxon>
        <taxon>Nesterenkonia</taxon>
    </lineage>
</organism>
<dbReference type="Pfam" id="PF07670">
    <property type="entry name" value="Gate"/>
    <property type="match status" value="1"/>
</dbReference>
<feature type="region of interest" description="Disordered" evidence="1">
    <location>
        <begin position="279"/>
        <end position="322"/>
    </location>
</feature>
<dbReference type="Proteomes" id="UP001500236">
    <property type="component" value="Unassembled WGS sequence"/>
</dbReference>
<sequence>MTQTTTRRAAPWFLIPSLLGIMIFVVPIPDGEGSITIPVAWLAGATEAGLGDALAWLTVGVMAVSVLGTSLFRALPEHLRERPLVRALFSTTPVWFGLRILGLIFGLLTVLQVGPEWLWHEDTGGLIFGLAAFMVTVFFFAGFLLPLLLNFGLLEFAGVMLTKVMRPLFTVPGRSSIDSLASWLGDATIGVLMTNQQYVQGYYTKREAAVLGTTFNVVSLTFTIVIMGYLSLQHMFAPFYATIVVAGLAAAVIMPRIPPLSRFSDSYADWIPQGGTEAAVAAEHQADQHGDTEHQADVAASAAEAPAGSEASSGSRSSTSQPPMIRRAWGAALDRAASSRLSDISRRGGSNVLEMWIGIIPIIMAVGTVAVLIAEHTPLFSWLGAPFVPVLELMGVPEAAAASETLFIGFADMLLPALIGTGIEAEMTRFIIGCLSVTQLIFMSEVGGLLLASKIPVRFHHLAAIFLLRTLITLPIIIGLAHLFY</sequence>
<feature type="transmembrane region" description="Helical" evidence="2">
    <location>
        <begin position="53"/>
        <end position="75"/>
    </location>
</feature>
<feature type="domain" description="Nucleoside transporter/FeoB GTPase Gate" evidence="3">
    <location>
        <begin position="134"/>
        <end position="230"/>
    </location>
</feature>
<dbReference type="InterPro" id="IPR011642">
    <property type="entry name" value="Gate_dom"/>
</dbReference>
<evidence type="ECO:0000256" key="2">
    <source>
        <dbReference type="SAM" id="Phobius"/>
    </source>
</evidence>
<feature type="transmembrane region" description="Helical" evidence="2">
    <location>
        <begin position="126"/>
        <end position="153"/>
    </location>
</feature>
<feature type="transmembrane region" description="Helical" evidence="2">
    <location>
        <begin position="464"/>
        <end position="484"/>
    </location>
</feature>
<feature type="compositionally biased region" description="Basic and acidic residues" evidence="1">
    <location>
        <begin position="284"/>
        <end position="296"/>
    </location>
</feature>